<dbReference type="InterPro" id="IPR002017">
    <property type="entry name" value="Spectrin_repeat"/>
</dbReference>
<feature type="coiled-coil region" evidence="6">
    <location>
        <begin position="441"/>
        <end position="468"/>
    </location>
</feature>
<comment type="subcellular location">
    <subcellularLocation>
        <location evidence="1">Membrane</location>
    </subcellularLocation>
</comment>
<dbReference type="GO" id="GO:0051015">
    <property type="term" value="F:actin filament binding"/>
    <property type="evidence" value="ECO:0007669"/>
    <property type="project" value="TreeGrafter"/>
</dbReference>
<evidence type="ECO:0000256" key="3">
    <source>
        <dbReference type="ARBA" id="ARBA00022737"/>
    </source>
</evidence>
<dbReference type="GO" id="GO:0007097">
    <property type="term" value="P:nuclear migration"/>
    <property type="evidence" value="ECO:0007669"/>
    <property type="project" value="TreeGrafter"/>
</dbReference>
<feature type="coiled-coil region" evidence="6">
    <location>
        <begin position="771"/>
        <end position="824"/>
    </location>
</feature>
<dbReference type="EMBL" id="GBHO01017801">
    <property type="protein sequence ID" value="JAG25803.1"/>
    <property type="molecule type" value="Transcribed_RNA"/>
</dbReference>
<evidence type="ECO:0000256" key="1">
    <source>
        <dbReference type="ARBA" id="ARBA00004370"/>
    </source>
</evidence>
<dbReference type="CDD" id="cd00176">
    <property type="entry name" value="SPEC"/>
    <property type="match status" value="1"/>
</dbReference>
<evidence type="ECO:0000313" key="7">
    <source>
        <dbReference type="EMBL" id="JAG25803.1"/>
    </source>
</evidence>
<keyword evidence="4" id="KW-1133">Transmembrane helix</keyword>
<dbReference type="PANTHER" id="PTHR47535:SF1">
    <property type="entry name" value="NESPRIN-1"/>
    <property type="match status" value="1"/>
</dbReference>
<dbReference type="GO" id="GO:0008285">
    <property type="term" value="P:negative regulation of cell population proliferation"/>
    <property type="evidence" value="ECO:0007669"/>
    <property type="project" value="TreeGrafter"/>
</dbReference>
<evidence type="ECO:0000256" key="6">
    <source>
        <dbReference type="SAM" id="Coils"/>
    </source>
</evidence>
<accession>A0A0A9Y3W3</accession>
<reference evidence="7" key="2">
    <citation type="submission" date="2014-07" db="EMBL/GenBank/DDBJ databases">
        <authorList>
            <person name="Hull J."/>
        </authorList>
    </citation>
    <scope>NUCLEOTIDE SEQUENCE</scope>
</reference>
<keyword evidence="5" id="KW-0472">Membrane</keyword>
<name>A0A0A9Y3W3_LYGHE</name>
<proteinExistence type="predicted"/>
<keyword evidence="3" id="KW-0677">Repeat</keyword>
<evidence type="ECO:0000256" key="2">
    <source>
        <dbReference type="ARBA" id="ARBA00022692"/>
    </source>
</evidence>
<dbReference type="PANTHER" id="PTHR47535">
    <property type="entry name" value="MUSCLE-SPECIFIC PROTEIN 300 KDA, ISOFORM G"/>
    <property type="match status" value="1"/>
</dbReference>
<dbReference type="Gene3D" id="1.20.58.60">
    <property type="match status" value="4"/>
</dbReference>
<keyword evidence="2" id="KW-0812">Transmembrane</keyword>
<dbReference type="InterPro" id="IPR018159">
    <property type="entry name" value="Spectrin/alpha-actinin"/>
</dbReference>
<dbReference type="SMART" id="SM00150">
    <property type="entry name" value="SPEC"/>
    <property type="match status" value="4"/>
</dbReference>
<keyword evidence="6" id="KW-0175">Coiled coil</keyword>
<sequence>MEGNLKSLVTTHTELTTINEKLDAVDKIGAQLLQLEPQVKSLEQLGHQLTPNREDSRVVHNISVLRNKFTSLQKLASSYKDRLQGIKEKELVYESVVQDAEKWIKDASGKLDGFKQVLSTRLPIQKYKPLLEQMNAFNESREFGHSLINKAVESGEALFPEVTPENRELIRVRLRTLRSKSEALIDNANSISKTIEGAMLRRNSFDDCFTQVAQWIIETDKKLKDGPSKEPTLQDKKLALHQYRNLQVDIQSHEAIFKQLQEKSAAFSDVEANKKLEEIEERYADLNTRAGEKVALFEKCIHDHDEYLAALEKSSDFLRTLISEEALSDKDGEETKLAIIENLLTHQPEGEILIKRCEELQKAVLDSTDPSGHDAIIKELDEHKDAWRLFLARCSNNVEKLRQLYNKWGKLSADIEEALNWLKAREIQVKDQSLKSNYANKKLHLDKLKSLDSEISRKEDEISSLMSVSSEADSDIADGASKLLSKYQALKTQSKEMVGRYENYVREHGEFDQKHAEFMKLLKSYDADLKQHSQIVGDLDSLQEKQKKLRDMSDARSKKCVTYESLLDDGEKLYTHTSPDGREIIRLQLRELRSLWETTSEELQATMQKLDQCLLQLAEFTLAQEQLTNWLKDVEKAMQSHTGLKATLQEKKALLQNHKIVHQEVLGNQSLVTSVCEKAQSLLDQTQDQALSKYLNSIKNLFDNIVSKSKELMQNLENNVESHEAYSKQYQDVRDWLASERENVNVCDDTTGEKADVVKRSESINTVLARLENGKKKCEALQASIVSLKKSTSKKGISQLEREKNQLEADLDLLIESLSGIQQKLQTTLDHWKKFEDELDARTKWFRVIEAAFRDQQLKDTLDEKQAHLSTYKQKRNDITEAEAVIDQFVDESHGLLNTSGVDRIKPLISQISNRYQLLHILSKEVINRWQSQVE</sequence>
<feature type="coiled-coil region" evidence="6">
    <location>
        <begin position="706"/>
        <end position="733"/>
    </location>
</feature>
<reference evidence="7" key="1">
    <citation type="journal article" date="2014" name="PLoS ONE">
        <title>Transcriptome-Based Identification of ABC Transporters in the Western Tarnished Plant Bug Lygus hesperus.</title>
        <authorList>
            <person name="Hull J.J."/>
            <person name="Chaney K."/>
            <person name="Geib S.M."/>
            <person name="Fabrick J.A."/>
            <person name="Brent C.S."/>
            <person name="Walsh D."/>
            <person name="Lavine L.C."/>
        </authorList>
    </citation>
    <scope>NUCLEOTIDE SEQUENCE</scope>
</reference>
<dbReference type="GO" id="GO:0005737">
    <property type="term" value="C:cytoplasm"/>
    <property type="evidence" value="ECO:0007669"/>
    <property type="project" value="TreeGrafter"/>
</dbReference>
<organism evidence="7">
    <name type="scientific">Lygus hesperus</name>
    <name type="common">Western plant bug</name>
    <dbReference type="NCBI Taxonomy" id="30085"/>
    <lineage>
        <taxon>Eukaryota</taxon>
        <taxon>Metazoa</taxon>
        <taxon>Ecdysozoa</taxon>
        <taxon>Arthropoda</taxon>
        <taxon>Hexapoda</taxon>
        <taxon>Insecta</taxon>
        <taxon>Pterygota</taxon>
        <taxon>Neoptera</taxon>
        <taxon>Paraneoptera</taxon>
        <taxon>Hemiptera</taxon>
        <taxon>Heteroptera</taxon>
        <taxon>Panheteroptera</taxon>
        <taxon>Cimicomorpha</taxon>
        <taxon>Miridae</taxon>
        <taxon>Mirini</taxon>
        <taxon>Lygus</taxon>
    </lineage>
</organism>
<dbReference type="AlphaFoldDB" id="A0A0A9Y3W3"/>
<evidence type="ECO:0000256" key="5">
    <source>
        <dbReference type="ARBA" id="ARBA00023136"/>
    </source>
</evidence>
<evidence type="ECO:0000256" key="4">
    <source>
        <dbReference type="ARBA" id="ARBA00022989"/>
    </source>
</evidence>
<dbReference type="GO" id="GO:0005640">
    <property type="term" value="C:nuclear outer membrane"/>
    <property type="evidence" value="ECO:0007669"/>
    <property type="project" value="TreeGrafter"/>
</dbReference>
<feature type="coiled-coil region" evidence="6">
    <location>
        <begin position="243"/>
        <end position="289"/>
    </location>
</feature>
<dbReference type="GO" id="GO:0034993">
    <property type="term" value="C:meiotic nuclear membrane microtubule tethering complex"/>
    <property type="evidence" value="ECO:0007669"/>
    <property type="project" value="TreeGrafter"/>
</dbReference>
<protein>
    <submittedName>
        <fullName evidence="7">Nesprin-1</fullName>
    </submittedName>
</protein>
<dbReference type="Pfam" id="PF00435">
    <property type="entry name" value="Spectrin"/>
    <property type="match status" value="1"/>
</dbReference>
<dbReference type="SUPFAM" id="SSF46966">
    <property type="entry name" value="Spectrin repeat"/>
    <property type="match status" value="5"/>
</dbReference>
<feature type="non-terminal residue" evidence="7">
    <location>
        <position position="935"/>
    </location>
</feature>
<gene>
    <name evidence="7" type="primary">Syne1_2</name>
    <name evidence="7" type="ORF">CM83_16643</name>
</gene>
<dbReference type="InterPro" id="IPR052403">
    <property type="entry name" value="LINC-complex_assoc"/>
</dbReference>